<gene>
    <name evidence="4" type="ORF">CHLNCDRAFT_138409</name>
</gene>
<dbReference type="Proteomes" id="UP000008141">
    <property type="component" value="Unassembled WGS sequence"/>
</dbReference>
<dbReference type="GeneID" id="17352160"/>
<evidence type="ECO:0000256" key="1">
    <source>
        <dbReference type="SAM" id="MobiDB-lite"/>
    </source>
</evidence>
<dbReference type="GO" id="GO:0003877">
    <property type="term" value="F:ATP:ADP adenylyltransferase activity"/>
    <property type="evidence" value="ECO:0007669"/>
    <property type="project" value="InterPro"/>
</dbReference>
<dbReference type="InterPro" id="IPR043171">
    <property type="entry name" value="Ap4A_phos1/2-like"/>
</dbReference>
<dbReference type="GO" id="GO:0005524">
    <property type="term" value="F:ATP binding"/>
    <property type="evidence" value="ECO:0007669"/>
    <property type="project" value="InterPro"/>
</dbReference>
<feature type="domain" description="ATP adenylyltransferase C-terminal" evidence="2">
    <location>
        <begin position="113"/>
        <end position="226"/>
    </location>
</feature>
<dbReference type="EMBL" id="GL433854">
    <property type="protein sequence ID" value="EFN52782.1"/>
    <property type="molecule type" value="Genomic_DNA"/>
</dbReference>
<feature type="domain" description="Ap4A phosphorylase 1/2 N-terminal" evidence="3">
    <location>
        <begin position="39"/>
        <end position="95"/>
    </location>
</feature>
<dbReference type="RefSeq" id="XP_005844884.1">
    <property type="nucleotide sequence ID" value="XM_005844822.1"/>
</dbReference>
<dbReference type="InterPro" id="IPR019200">
    <property type="entry name" value="ATP_adenylylTrfase_C"/>
</dbReference>
<dbReference type="Gene3D" id="3.30.428.70">
    <property type="match status" value="1"/>
</dbReference>
<dbReference type="STRING" id="554065.E1ZN00"/>
<dbReference type="GO" id="GO:0009117">
    <property type="term" value="P:nucleotide metabolic process"/>
    <property type="evidence" value="ECO:0007669"/>
    <property type="project" value="InterPro"/>
</dbReference>
<dbReference type="InParanoid" id="E1ZN00"/>
<accession>E1ZN00</accession>
<proteinExistence type="predicted"/>
<evidence type="ECO:0000259" key="2">
    <source>
        <dbReference type="Pfam" id="PF09830"/>
    </source>
</evidence>
<dbReference type="OrthoDB" id="10267950at2759"/>
<sequence length="227" mass="23997">MHHASFDCAAASASAPPPSTPPPVAATDPLWLEILQRAAAAEVVQDAGIQFVLRVAARLRDKPKPPAACSSSGIATEWRNPFLPYEKGLGVANIGVAAATSEVAPGCPVELRSLPFAGFAAALDVPQAGDAGAYLAGCYQELLSCCRTFVEGKTGRRVDVLDGSLSYNLILTTEFMLLVPRRAEGDGPVSCNAVAFAGSIFVKSLEEQRYVEQRKPLHILSAVGFEW</sequence>
<feature type="region of interest" description="Disordered" evidence="1">
    <location>
        <begin position="1"/>
        <end position="23"/>
    </location>
</feature>
<dbReference type="PANTHER" id="PTHR38420:SF1">
    <property type="entry name" value="PUTATIVE (AFU_ORTHOLOGUE AFUA_5G14690)-RELATED"/>
    <property type="match status" value="1"/>
</dbReference>
<name>E1ZN00_CHLVA</name>
<dbReference type="Pfam" id="PF09830">
    <property type="entry name" value="ATP_transf"/>
    <property type="match status" value="1"/>
</dbReference>
<reference evidence="4 5" key="1">
    <citation type="journal article" date="2010" name="Plant Cell">
        <title>The Chlorella variabilis NC64A genome reveals adaptation to photosymbiosis, coevolution with viruses, and cryptic sex.</title>
        <authorList>
            <person name="Blanc G."/>
            <person name="Duncan G."/>
            <person name="Agarkova I."/>
            <person name="Borodovsky M."/>
            <person name="Gurnon J."/>
            <person name="Kuo A."/>
            <person name="Lindquist E."/>
            <person name="Lucas S."/>
            <person name="Pangilinan J."/>
            <person name="Polle J."/>
            <person name="Salamov A."/>
            <person name="Terry A."/>
            <person name="Yamada T."/>
            <person name="Dunigan D.D."/>
            <person name="Grigoriev I.V."/>
            <person name="Claverie J.M."/>
            <person name="Van Etten J.L."/>
        </authorList>
    </citation>
    <scope>NUCLEOTIDE SEQUENCE [LARGE SCALE GENOMIC DNA]</scope>
    <source>
        <strain evidence="4 5">NC64A</strain>
    </source>
</reference>
<dbReference type="AlphaFoldDB" id="E1ZN00"/>
<dbReference type="InterPro" id="IPR045759">
    <property type="entry name" value="Ap4A_phos1/2_N"/>
</dbReference>
<evidence type="ECO:0000313" key="4">
    <source>
        <dbReference type="EMBL" id="EFN52782.1"/>
    </source>
</evidence>
<evidence type="ECO:0000313" key="5">
    <source>
        <dbReference type="Proteomes" id="UP000008141"/>
    </source>
</evidence>
<dbReference type="PANTHER" id="PTHR38420">
    <property type="entry name" value="AP-4-A PHOSPHORYLASE II"/>
    <property type="match status" value="1"/>
</dbReference>
<evidence type="ECO:0000259" key="3">
    <source>
        <dbReference type="Pfam" id="PF19327"/>
    </source>
</evidence>
<protein>
    <submittedName>
        <fullName evidence="4">Uncharacterized protein</fullName>
    </submittedName>
</protein>
<dbReference type="InterPro" id="IPR009163">
    <property type="entry name" value="Ap4A_phos1/2"/>
</dbReference>
<organism evidence="5">
    <name type="scientific">Chlorella variabilis</name>
    <name type="common">Green alga</name>
    <dbReference type="NCBI Taxonomy" id="554065"/>
    <lineage>
        <taxon>Eukaryota</taxon>
        <taxon>Viridiplantae</taxon>
        <taxon>Chlorophyta</taxon>
        <taxon>core chlorophytes</taxon>
        <taxon>Trebouxiophyceae</taxon>
        <taxon>Chlorellales</taxon>
        <taxon>Chlorellaceae</taxon>
        <taxon>Chlorella clade</taxon>
        <taxon>Chlorella</taxon>
    </lineage>
</organism>
<dbReference type="KEGG" id="cvr:CHLNCDRAFT_138409"/>
<dbReference type="Pfam" id="PF19327">
    <property type="entry name" value="Ap4A_phos_N"/>
    <property type="match status" value="1"/>
</dbReference>
<keyword evidence="5" id="KW-1185">Reference proteome</keyword>